<dbReference type="EMBL" id="JADZSC010000002">
    <property type="protein sequence ID" value="MBH0230650.1"/>
    <property type="molecule type" value="Genomic_DNA"/>
</dbReference>
<accession>A0A931HWI0</accession>
<organism evidence="1 2">
    <name type="scientific">Halobacillus yeomjeoni</name>
    <dbReference type="NCBI Taxonomy" id="311194"/>
    <lineage>
        <taxon>Bacteria</taxon>
        <taxon>Bacillati</taxon>
        <taxon>Bacillota</taxon>
        <taxon>Bacilli</taxon>
        <taxon>Bacillales</taxon>
        <taxon>Bacillaceae</taxon>
        <taxon>Halobacillus</taxon>
    </lineage>
</organism>
<dbReference type="AlphaFoldDB" id="A0A931HWI0"/>
<protein>
    <submittedName>
        <fullName evidence="1">Uncharacterized protein</fullName>
    </submittedName>
</protein>
<evidence type="ECO:0000313" key="2">
    <source>
        <dbReference type="Proteomes" id="UP000614490"/>
    </source>
</evidence>
<gene>
    <name evidence="1" type="ORF">H0267_10530</name>
</gene>
<sequence>MSKASQPVETYYHKVYEMLDQLHKEAEEVQDQLSDGHPADVEKIERTQFALQLSKDILENFVDSGKNMTINYDRRSVMIEVNEE</sequence>
<keyword evidence="2" id="KW-1185">Reference proteome</keyword>
<name>A0A931HWI0_9BACI</name>
<reference evidence="1 2" key="1">
    <citation type="journal article" date="2005" name="Int. J. Syst. Evol. Microbiol.">
        <title>Halobacillus yeomjeoni sp. nov., isolated from a marine solar saltern in Korea.</title>
        <authorList>
            <person name="Yoon J.H."/>
            <person name="Kang S.J."/>
            <person name="Lee C.H."/>
            <person name="Oh H.W."/>
            <person name="Oh T.K."/>
        </authorList>
    </citation>
    <scope>NUCLEOTIDE SEQUENCE [LARGE SCALE GENOMIC DNA]</scope>
    <source>
        <strain evidence="1 2">KCTC 3957</strain>
    </source>
</reference>
<dbReference type="Proteomes" id="UP000614490">
    <property type="component" value="Unassembled WGS sequence"/>
</dbReference>
<comment type="caution">
    <text evidence="1">The sequence shown here is derived from an EMBL/GenBank/DDBJ whole genome shotgun (WGS) entry which is preliminary data.</text>
</comment>
<evidence type="ECO:0000313" key="1">
    <source>
        <dbReference type="EMBL" id="MBH0230650.1"/>
    </source>
</evidence>
<dbReference type="RefSeq" id="WP_197317272.1">
    <property type="nucleotide sequence ID" value="NZ_JADZSC010000002.1"/>
</dbReference>
<proteinExistence type="predicted"/>